<proteinExistence type="predicted"/>
<dbReference type="Proteomes" id="UP001152519">
    <property type="component" value="Unassembled WGS sequence"/>
</dbReference>
<protein>
    <submittedName>
        <fullName evidence="2">Uncharacterized protein</fullName>
    </submittedName>
</protein>
<accession>A0A9W4GR43</accession>
<name>A0A9W4GR43_9ACTN</name>
<feature type="region of interest" description="Disordered" evidence="1">
    <location>
        <begin position="1"/>
        <end position="34"/>
    </location>
</feature>
<evidence type="ECO:0000256" key="1">
    <source>
        <dbReference type="SAM" id="MobiDB-lite"/>
    </source>
</evidence>
<reference evidence="2" key="1">
    <citation type="submission" date="2021-05" db="EMBL/GenBank/DDBJ databases">
        <authorList>
            <person name="Arsene-Ploetze F."/>
        </authorList>
    </citation>
    <scope>NUCLEOTIDE SEQUENCE</scope>
    <source>
        <strain evidence="2">DSM 42138</strain>
    </source>
</reference>
<comment type="caution">
    <text evidence="2">The sequence shown here is derived from an EMBL/GenBank/DDBJ whole genome shotgun (WGS) entry which is preliminary data.</text>
</comment>
<evidence type="ECO:0000313" key="3">
    <source>
        <dbReference type="Proteomes" id="UP001152519"/>
    </source>
</evidence>
<feature type="compositionally biased region" description="Gly residues" evidence="1">
    <location>
        <begin position="1"/>
        <end position="10"/>
    </location>
</feature>
<organism evidence="2 3">
    <name type="scientific">Actinacidiphila cocklensis</name>
    <dbReference type="NCBI Taxonomy" id="887465"/>
    <lineage>
        <taxon>Bacteria</taxon>
        <taxon>Bacillati</taxon>
        <taxon>Actinomycetota</taxon>
        <taxon>Actinomycetes</taxon>
        <taxon>Kitasatosporales</taxon>
        <taxon>Streptomycetaceae</taxon>
        <taxon>Actinacidiphila</taxon>
    </lineage>
</organism>
<dbReference type="EMBL" id="CAJSLV010000052">
    <property type="protein sequence ID" value="CAG6393931.1"/>
    <property type="molecule type" value="Genomic_DNA"/>
</dbReference>
<gene>
    <name evidence="2" type="ORF">SCOCK_230032</name>
</gene>
<evidence type="ECO:0000313" key="2">
    <source>
        <dbReference type="EMBL" id="CAG6393931.1"/>
    </source>
</evidence>
<sequence>MGGRRTGGRGPLLPLGVARSPAGEQGRGAAEHPS</sequence>
<dbReference type="AlphaFoldDB" id="A0A9W4GR43"/>
<keyword evidence="3" id="KW-1185">Reference proteome</keyword>